<dbReference type="EMBL" id="MFJG01000015">
    <property type="protein sequence ID" value="OGG07117.1"/>
    <property type="molecule type" value="Genomic_DNA"/>
</dbReference>
<dbReference type="Proteomes" id="UP000178681">
    <property type="component" value="Unassembled WGS sequence"/>
</dbReference>
<reference evidence="2 3" key="1">
    <citation type="journal article" date="2016" name="Nat. Commun.">
        <title>Thousands of microbial genomes shed light on interconnected biogeochemical processes in an aquifer system.</title>
        <authorList>
            <person name="Anantharaman K."/>
            <person name="Brown C.T."/>
            <person name="Hug L.A."/>
            <person name="Sharon I."/>
            <person name="Castelle C.J."/>
            <person name="Probst A.J."/>
            <person name="Thomas B.C."/>
            <person name="Singh A."/>
            <person name="Wilkins M.J."/>
            <person name="Karaoz U."/>
            <person name="Brodie E.L."/>
            <person name="Williams K.H."/>
            <person name="Hubbard S.S."/>
            <person name="Banfield J.F."/>
        </authorList>
    </citation>
    <scope>NUCLEOTIDE SEQUENCE [LARGE SCALE GENOMIC DNA]</scope>
</reference>
<feature type="transmembrane region" description="Helical" evidence="1">
    <location>
        <begin position="61"/>
        <end position="81"/>
    </location>
</feature>
<dbReference type="STRING" id="1798377.A2872_02855"/>
<organism evidence="2 3">
    <name type="scientific">Candidatus Gottesmanbacteria bacterium RIFCSPHIGHO2_01_FULL_42_12</name>
    <dbReference type="NCBI Taxonomy" id="1798377"/>
    <lineage>
        <taxon>Bacteria</taxon>
        <taxon>Candidatus Gottesmaniibacteriota</taxon>
    </lineage>
</organism>
<gene>
    <name evidence="2" type="ORF">A2872_02855</name>
</gene>
<accession>A0A1F5Z4L8</accession>
<feature type="transmembrane region" description="Helical" evidence="1">
    <location>
        <begin position="88"/>
        <end position="106"/>
    </location>
</feature>
<name>A0A1F5Z4L8_9BACT</name>
<sequence>MNFEFTCTASRIIMDLPHLIWEAESADPQGQIFITRMFHNKVGFLLGNYLRCYLSYFSPEYIASFLTIFGAILFFIGTYLLILKKSKLISVLLLFPIPALLEFFPFTVRGLILLGGYVIIIIAGLYYLYAGRKPKN</sequence>
<comment type="caution">
    <text evidence="2">The sequence shown here is derived from an EMBL/GenBank/DDBJ whole genome shotgun (WGS) entry which is preliminary data.</text>
</comment>
<protein>
    <submittedName>
        <fullName evidence="2">Uncharacterized protein</fullName>
    </submittedName>
</protein>
<evidence type="ECO:0000256" key="1">
    <source>
        <dbReference type="SAM" id="Phobius"/>
    </source>
</evidence>
<keyword evidence="1" id="KW-0812">Transmembrane</keyword>
<evidence type="ECO:0000313" key="3">
    <source>
        <dbReference type="Proteomes" id="UP000178681"/>
    </source>
</evidence>
<feature type="transmembrane region" description="Helical" evidence="1">
    <location>
        <begin position="112"/>
        <end position="130"/>
    </location>
</feature>
<keyword evidence="1" id="KW-1133">Transmembrane helix</keyword>
<dbReference type="AlphaFoldDB" id="A0A1F5Z4L8"/>
<proteinExistence type="predicted"/>
<keyword evidence="1" id="KW-0472">Membrane</keyword>
<evidence type="ECO:0000313" key="2">
    <source>
        <dbReference type="EMBL" id="OGG07117.1"/>
    </source>
</evidence>